<proteinExistence type="predicted"/>
<protein>
    <submittedName>
        <fullName evidence="3">F-box/FBD/LRR-repeat protein</fullName>
    </submittedName>
</protein>
<accession>A0AAV9FHU6</accession>
<dbReference type="Proteomes" id="UP001180020">
    <property type="component" value="Unassembled WGS sequence"/>
</dbReference>
<dbReference type="SUPFAM" id="SSF81383">
    <property type="entry name" value="F-box domain"/>
    <property type="match status" value="1"/>
</dbReference>
<dbReference type="InterPro" id="IPR050232">
    <property type="entry name" value="FBL13/AtMIF1-like"/>
</dbReference>
<evidence type="ECO:0000259" key="2">
    <source>
        <dbReference type="Pfam" id="PF24758"/>
    </source>
</evidence>
<dbReference type="PANTHER" id="PTHR31900">
    <property type="entry name" value="F-BOX/RNI SUPERFAMILY PROTEIN-RELATED"/>
    <property type="match status" value="1"/>
</dbReference>
<dbReference type="EMBL" id="JAUJYO010000001">
    <property type="protein sequence ID" value="KAK1324624.1"/>
    <property type="molecule type" value="Genomic_DNA"/>
</dbReference>
<dbReference type="Gene3D" id="1.20.1280.50">
    <property type="match status" value="1"/>
</dbReference>
<organism evidence="3 4">
    <name type="scientific">Acorus calamus</name>
    <name type="common">Sweet flag</name>
    <dbReference type="NCBI Taxonomy" id="4465"/>
    <lineage>
        <taxon>Eukaryota</taxon>
        <taxon>Viridiplantae</taxon>
        <taxon>Streptophyta</taxon>
        <taxon>Embryophyta</taxon>
        <taxon>Tracheophyta</taxon>
        <taxon>Spermatophyta</taxon>
        <taxon>Magnoliopsida</taxon>
        <taxon>Liliopsida</taxon>
        <taxon>Acoraceae</taxon>
        <taxon>Acorus</taxon>
    </lineage>
</organism>
<reference evidence="3" key="1">
    <citation type="journal article" date="2023" name="Nat. Commun.">
        <title>Diploid and tetraploid genomes of Acorus and the evolution of monocots.</title>
        <authorList>
            <person name="Ma L."/>
            <person name="Liu K.W."/>
            <person name="Li Z."/>
            <person name="Hsiao Y.Y."/>
            <person name="Qi Y."/>
            <person name="Fu T."/>
            <person name="Tang G.D."/>
            <person name="Zhang D."/>
            <person name="Sun W.H."/>
            <person name="Liu D.K."/>
            <person name="Li Y."/>
            <person name="Chen G.Z."/>
            <person name="Liu X.D."/>
            <person name="Liao X.Y."/>
            <person name="Jiang Y.T."/>
            <person name="Yu X."/>
            <person name="Hao Y."/>
            <person name="Huang J."/>
            <person name="Zhao X.W."/>
            <person name="Ke S."/>
            <person name="Chen Y.Y."/>
            <person name="Wu W.L."/>
            <person name="Hsu J.L."/>
            <person name="Lin Y.F."/>
            <person name="Huang M.D."/>
            <person name="Li C.Y."/>
            <person name="Huang L."/>
            <person name="Wang Z.W."/>
            <person name="Zhao X."/>
            <person name="Zhong W.Y."/>
            <person name="Peng D.H."/>
            <person name="Ahmad S."/>
            <person name="Lan S."/>
            <person name="Zhang J.S."/>
            <person name="Tsai W.C."/>
            <person name="Van de Peer Y."/>
            <person name="Liu Z.J."/>
        </authorList>
    </citation>
    <scope>NUCLEOTIDE SEQUENCE</scope>
    <source>
        <strain evidence="3">CP</strain>
    </source>
</reference>
<feature type="domain" description="F-box" evidence="1">
    <location>
        <begin position="15"/>
        <end position="54"/>
    </location>
</feature>
<sequence length="423" mass="48417">MNMNMEGSRNNIDRISALPNNLILRILWFTGTKSAVRTGLLSKRWRCLWTSVPVLDFDQQEFCHPLKGPEDFEKLIEKTVCDEGSDSMDLLSMEGRIGLDEFVLFVNATLKRCARLIYEGYIDPRQLSAWINHAVSRNVADLELELPTHKHMSCDIYKGCCEMPSSIFQCKALTSLKLRMTQYWFFSTPATVKLHSLVSLHLNAIVWRDDSLENVISKCPNLETLYMNLCSFQRLSVSSRRLKDLTICDCRCPVEIQVFAPNLLSLYYSRSWDEKISLKCSSKLVNARVDVIGEVVGPSFTSMVLYKEMHLLKLLPTFPNLKHLKIKADLPDIAIEALACLLKHSPALETLKITDFRLKFPAFLRDVNATDDWKSRKLSSDCLLHLKEVKMKGFDSSPRKLEFLKFLLMNSDATTTALNKSEE</sequence>
<evidence type="ECO:0000259" key="1">
    <source>
        <dbReference type="Pfam" id="PF00646"/>
    </source>
</evidence>
<comment type="caution">
    <text evidence="3">The sequence shown here is derived from an EMBL/GenBank/DDBJ whole genome shotgun (WGS) entry which is preliminary data.</text>
</comment>
<dbReference type="InterPro" id="IPR036047">
    <property type="entry name" value="F-box-like_dom_sf"/>
</dbReference>
<evidence type="ECO:0000313" key="3">
    <source>
        <dbReference type="EMBL" id="KAK1324624.1"/>
    </source>
</evidence>
<dbReference type="PANTHER" id="PTHR31900:SF30">
    <property type="entry name" value="SUPERFAMILY PROTEIN, PUTATIVE-RELATED"/>
    <property type="match status" value="1"/>
</dbReference>
<gene>
    <name evidence="3" type="ORF">QJS10_CPA01g01140</name>
</gene>
<evidence type="ECO:0000313" key="4">
    <source>
        <dbReference type="Proteomes" id="UP001180020"/>
    </source>
</evidence>
<dbReference type="InterPro" id="IPR055411">
    <property type="entry name" value="LRR_FXL15/At3g58940/PEG3-like"/>
</dbReference>
<reference evidence="3" key="2">
    <citation type="submission" date="2023-06" db="EMBL/GenBank/DDBJ databases">
        <authorList>
            <person name="Ma L."/>
            <person name="Liu K.-W."/>
            <person name="Li Z."/>
            <person name="Hsiao Y.-Y."/>
            <person name="Qi Y."/>
            <person name="Fu T."/>
            <person name="Tang G."/>
            <person name="Zhang D."/>
            <person name="Sun W.-H."/>
            <person name="Liu D.-K."/>
            <person name="Li Y."/>
            <person name="Chen G.-Z."/>
            <person name="Liu X.-D."/>
            <person name="Liao X.-Y."/>
            <person name="Jiang Y.-T."/>
            <person name="Yu X."/>
            <person name="Hao Y."/>
            <person name="Huang J."/>
            <person name="Zhao X.-W."/>
            <person name="Ke S."/>
            <person name="Chen Y.-Y."/>
            <person name="Wu W.-L."/>
            <person name="Hsu J.-L."/>
            <person name="Lin Y.-F."/>
            <person name="Huang M.-D."/>
            <person name="Li C.-Y."/>
            <person name="Huang L."/>
            <person name="Wang Z.-W."/>
            <person name="Zhao X."/>
            <person name="Zhong W.-Y."/>
            <person name="Peng D.-H."/>
            <person name="Ahmad S."/>
            <person name="Lan S."/>
            <person name="Zhang J.-S."/>
            <person name="Tsai W.-C."/>
            <person name="Van De Peer Y."/>
            <person name="Liu Z.-J."/>
        </authorList>
    </citation>
    <scope>NUCLEOTIDE SEQUENCE</scope>
    <source>
        <strain evidence="3">CP</strain>
        <tissue evidence="3">Leaves</tissue>
    </source>
</reference>
<name>A0AAV9FHU6_ACOCL</name>
<dbReference type="InterPro" id="IPR001810">
    <property type="entry name" value="F-box_dom"/>
</dbReference>
<feature type="domain" description="F-box/LRR-repeat protein 15/At3g58940/PEG3-like LRR" evidence="2">
    <location>
        <begin position="128"/>
        <end position="353"/>
    </location>
</feature>
<dbReference type="InterPro" id="IPR032675">
    <property type="entry name" value="LRR_dom_sf"/>
</dbReference>
<dbReference type="Pfam" id="PF24758">
    <property type="entry name" value="LRR_At5g56370"/>
    <property type="match status" value="1"/>
</dbReference>
<dbReference type="Gene3D" id="3.80.10.10">
    <property type="entry name" value="Ribonuclease Inhibitor"/>
    <property type="match status" value="1"/>
</dbReference>
<dbReference type="Pfam" id="PF00646">
    <property type="entry name" value="F-box"/>
    <property type="match status" value="1"/>
</dbReference>
<keyword evidence="4" id="KW-1185">Reference proteome</keyword>
<dbReference type="SUPFAM" id="SSF52047">
    <property type="entry name" value="RNI-like"/>
    <property type="match status" value="1"/>
</dbReference>
<dbReference type="AlphaFoldDB" id="A0AAV9FHU6"/>